<evidence type="ECO:0000256" key="1">
    <source>
        <dbReference type="ARBA" id="ARBA00004123"/>
    </source>
</evidence>
<dbReference type="InterPro" id="IPR036465">
    <property type="entry name" value="vWFA_dom_sf"/>
</dbReference>
<dbReference type="SUPFAM" id="SSF53300">
    <property type="entry name" value="vWA-like"/>
    <property type="match status" value="1"/>
</dbReference>
<dbReference type="InterPro" id="IPR005161">
    <property type="entry name" value="Ku_N"/>
</dbReference>
<dbReference type="AlphaFoldDB" id="A0AAV2N638"/>
<keyword evidence="9" id="KW-0233">DNA recombination</keyword>
<proteinExistence type="inferred from homology"/>
<evidence type="ECO:0000259" key="13">
    <source>
        <dbReference type="PROSITE" id="PS50234"/>
    </source>
</evidence>
<evidence type="ECO:0000256" key="6">
    <source>
        <dbReference type="ARBA" id="ARBA00022806"/>
    </source>
</evidence>
<evidence type="ECO:0000256" key="7">
    <source>
        <dbReference type="ARBA" id="ARBA00022840"/>
    </source>
</evidence>
<keyword evidence="3" id="KW-0547">Nucleotide-binding</keyword>
<organism evidence="14 15">
    <name type="scientific">Lasius platythorax</name>
    <dbReference type="NCBI Taxonomy" id="488582"/>
    <lineage>
        <taxon>Eukaryota</taxon>
        <taxon>Metazoa</taxon>
        <taxon>Ecdysozoa</taxon>
        <taxon>Arthropoda</taxon>
        <taxon>Hexapoda</taxon>
        <taxon>Insecta</taxon>
        <taxon>Pterygota</taxon>
        <taxon>Neoptera</taxon>
        <taxon>Endopterygota</taxon>
        <taxon>Hymenoptera</taxon>
        <taxon>Apocrita</taxon>
        <taxon>Aculeata</taxon>
        <taxon>Formicoidea</taxon>
        <taxon>Formicidae</taxon>
        <taxon>Formicinae</taxon>
        <taxon>Lasius</taxon>
        <taxon>Lasius</taxon>
    </lineage>
</organism>
<feature type="compositionally biased region" description="Basic residues" evidence="12">
    <location>
        <begin position="528"/>
        <end position="540"/>
    </location>
</feature>
<evidence type="ECO:0000256" key="8">
    <source>
        <dbReference type="ARBA" id="ARBA00023125"/>
    </source>
</evidence>
<dbReference type="PANTHER" id="PTHR12604:SF2">
    <property type="entry name" value="X-RAY REPAIR CROSS-COMPLEMENTING PROTEIN 6"/>
    <property type="match status" value="1"/>
</dbReference>
<sequence>MALNIQDSIMDEEEDLKASQWYGVREATLFLVDATHKMFEVEPEAKLSHIQTFFKLYKQILRQKLAWSMQDWMGVVLFGTEESDTNSEWKHIQNLQELRVVTLDDLQRIRKLTKSGIKGYRSMKSEDAYPLHDALAYAMDIFLKIKTVLTKRRIVLITSHIAKLADDEKHRIRSTAASLKDVDIKLYVIGLGKNWIQDQFYKDLEILSRKTDVDVYRMTSPVDLVQQIKAPSKNIARLCFKICDNLELDLVVRTLGRKRRSLQTKPLSKATNQVLSRSTYFKDEDSNDENSDSEELNLPFLIPEEVNWQTKELIGHRKLRFTQKERSQIKHLHPPAIKIIGTRPIPDDLFRYHVKRKYFVRADYGSTRKDNLLFFGALLNKCAAKEKMIVCMFTLRMNTQTNLCYMIPNAELGGFYLSKIAYQGNIGDKSEALHHYDAQNWVTDEEVALWKKTINQLNMHYHPYKFRSYKLECQIQIVEKLALDKKPGPPPIDSIEQSYKKTYEKTVDLMPEFKDMYPNIDKSDGPSKAKRAKKSKKETS</sequence>
<dbReference type="Pfam" id="PF03731">
    <property type="entry name" value="Ku_N"/>
    <property type="match status" value="1"/>
</dbReference>
<dbReference type="Proteomes" id="UP001497644">
    <property type="component" value="Chromosome 10"/>
</dbReference>
<keyword evidence="6" id="KW-0347">Helicase</keyword>
<dbReference type="GO" id="GO:0006303">
    <property type="term" value="P:double-strand break repair via nonhomologous end joining"/>
    <property type="evidence" value="ECO:0007669"/>
    <property type="project" value="InterPro"/>
</dbReference>
<dbReference type="PANTHER" id="PTHR12604">
    <property type="entry name" value="KU AUTOANTIGEN DNA HELICASE"/>
    <property type="match status" value="1"/>
</dbReference>
<keyword evidence="10" id="KW-0234">DNA repair</keyword>
<dbReference type="PIRSF" id="PIRSF003033">
    <property type="entry name" value="Ku70"/>
    <property type="match status" value="1"/>
</dbReference>
<gene>
    <name evidence="14" type="ORF">LPLAT_LOCUS1624</name>
</gene>
<accession>A0AAV2N638</accession>
<evidence type="ECO:0000313" key="14">
    <source>
        <dbReference type="EMBL" id="CAL1675138.1"/>
    </source>
</evidence>
<evidence type="ECO:0000256" key="5">
    <source>
        <dbReference type="ARBA" id="ARBA00022801"/>
    </source>
</evidence>
<dbReference type="GO" id="GO:0000723">
    <property type="term" value="P:telomere maintenance"/>
    <property type="evidence" value="ECO:0007669"/>
    <property type="project" value="InterPro"/>
</dbReference>
<dbReference type="InterPro" id="IPR002035">
    <property type="entry name" value="VWF_A"/>
</dbReference>
<dbReference type="SUPFAM" id="SSF100939">
    <property type="entry name" value="SPOC domain-like"/>
    <property type="match status" value="1"/>
</dbReference>
<dbReference type="GO" id="GO:0042162">
    <property type="term" value="F:telomeric DNA binding"/>
    <property type="evidence" value="ECO:0007669"/>
    <property type="project" value="InterPro"/>
</dbReference>
<dbReference type="GO" id="GO:0004386">
    <property type="term" value="F:helicase activity"/>
    <property type="evidence" value="ECO:0007669"/>
    <property type="project" value="UniProtKB-KW"/>
</dbReference>
<dbReference type="GO" id="GO:0003690">
    <property type="term" value="F:double-stranded DNA binding"/>
    <property type="evidence" value="ECO:0007669"/>
    <property type="project" value="TreeGrafter"/>
</dbReference>
<dbReference type="EMBL" id="OZ034833">
    <property type="protein sequence ID" value="CAL1675138.1"/>
    <property type="molecule type" value="Genomic_DNA"/>
</dbReference>
<evidence type="ECO:0000256" key="10">
    <source>
        <dbReference type="ARBA" id="ARBA00023204"/>
    </source>
</evidence>
<dbReference type="GO" id="GO:0016787">
    <property type="term" value="F:hydrolase activity"/>
    <property type="evidence" value="ECO:0007669"/>
    <property type="project" value="UniProtKB-KW"/>
</dbReference>
<dbReference type="InterPro" id="IPR016194">
    <property type="entry name" value="SPOC-like_C_dom_sf"/>
</dbReference>
<keyword evidence="11" id="KW-0539">Nucleus</keyword>
<dbReference type="PROSITE" id="PS50234">
    <property type="entry name" value="VWFA"/>
    <property type="match status" value="1"/>
</dbReference>
<evidence type="ECO:0000256" key="11">
    <source>
        <dbReference type="ARBA" id="ARBA00023242"/>
    </source>
</evidence>
<dbReference type="Gene3D" id="4.10.970.10">
    <property type="entry name" value="Ku70, bridge and pillars"/>
    <property type="match status" value="1"/>
</dbReference>
<dbReference type="Gene3D" id="2.40.290.10">
    <property type="match status" value="1"/>
</dbReference>
<protein>
    <recommendedName>
        <fullName evidence="13">VWFA domain-containing protein</fullName>
    </recommendedName>
</protein>
<evidence type="ECO:0000256" key="4">
    <source>
        <dbReference type="ARBA" id="ARBA00022763"/>
    </source>
</evidence>
<evidence type="ECO:0000256" key="3">
    <source>
        <dbReference type="ARBA" id="ARBA00022741"/>
    </source>
</evidence>
<dbReference type="InterPro" id="IPR006164">
    <property type="entry name" value="DNA_bd_Ku70/Ku80"/>
</dbReference>
<comment type="subcellular location">
    <subcellularLocation>
        <location evidence="1">Nucleus</location>
    </subcellularLocation>
</comment>
<evidence type="ECO:0000256" key="9">
    <source>
        <dbReference type="ARBA" id="ARBA00023172"/>
    </source>
</evidence>
<feature type="compositionally biased region" description="Basic and acidic residues" evidence="12">
    <location>
        <begin position="515"/>
        <end position="527"/>
    </location>
</feature>
<keyword evidence="8" id="KW-0238">DNA-binding</keyword>
<dbReference type="Gene3D" id="3.40.50.410">
    <property type="entry name" value="von Willebrand factor, type A domain"/>
    <property type="match status" value="1"/>
</dbReference>
<keyword evidence="15" id="KW-1185">Reference proteome</keyword>
<dbReference type="Gene3D" id="1.10.1600.10">
    <property type="match status" value="1"/>
</dbReference>
<dbReference type="GO" id="GO:0005524">
    <property type="term" value="F:ATP binding"/>
    <property type="evidence" value="ECO:0007669"/>
    <property type="project" value="UniProtKB-KW"/>
</dbReference>
<evidence type="ECO:0000313" key="15">
    <source>
        <dbReference type="Proteomes" id="UP001497644"/>
    </source>
</evidence>
<dbReference type="Pfam" id="PF02735">
    <property type="entry name" value="Ku"/>
    <property type="match status" value="1"/>
</dbReference>
<dbReference type="GO" id="GO:0043564">
    <property type="term" value="C:Ku70:Ku80 complex"/>
    <property type="evidence" value="ECO:0007669"/>
    <property type="project" value="InterPro"/>
</dbReference>
<evidence type="ECO:0000256" key="2">
    <source>
        <dbReference type="ARBA" id="ARBA00005240"/>
    </source>
</evidence>
<dbReference type="InterPro" id="IPR027388">
    <property type="entry name" value="Ku70_bridge/pillars_dom_sf"/>
</dbReference>
<evidence type="ECO:0000256" key="12">
    <source>
        <dbReference type="SAM" id="MobiDB-lite"/>
    </source>
</evidence>
<reference evidence="14" key="1">
    <citation type="submission" date="2024-04" db="EMBL/GenBank/DDBJ databases">
        <authorList>
            <consortium name="Molecular Ecology Group"/>
        </authorList>
    </citation>
    <scope>NUCLEOTIDE SEQUENCE</scope>
</reference>
<feature type="domain" description="VWFA" evidence="13">
    <location>
        <begin position="27"/>
        <end position="235"/>
    </location>
</feature>
<keyword evidence="5" id="KW-0378">Hydrolase</keyword>
<dbReference type="GO" id="GO:0006310">
    <property type="term" value="P:DNA recombination"/>
    <property type="evidence" value="ECO:0007669"/>
    <property type="project" value="UniProtKB-KW"/>
</dbReference>
<comment type="similarity">
    <text evidence="2">Belongs to the ku70 family.</text>
</comment>
<name>A0AAV2N638_9HYME</name>
<feature type="region of interest" description="Disordered" evidence="12">
    <location>
        <begin position="515"/>
        <end position="540"/>
    </location>
</feature>
<dbReference type="GO" id="GO:0003684">
    <property type="term" value="F:damaged DNA binding"/>
    <property type="evidence" value="ECO:0007669"/>
    <property type="project" value="InterPro"/>
</dbReference>
<dbReference type="InterPro" id="IPR006165">
    <property type="entry name" value="Ku70"/>
</dbReference>
<dbReference type="SMART" id="SM00559">
    <property type="entry name" value="Ku78"/>
    <property type="match status" value="1"/>
</dbReference>
<keyword evidence="7" id="KW-0067">ATP-binding</keyword>
<keyword evidence="4" id="KW-0227">DNA damage</keyword>